<dbReference type="RefSeq" id="WP_176162229.1">
    <property type="nucleotide sequence ID" value="NZ_CP054929.1"/>
</dbReference>
<dbReference type="EMBL" id="CP054929">
    <property type="protein sequence ID" value="QKW50493.1"/>
    <property type="molecule type" value="Genomic_DNA"/>
</dbReference>
<evidence type="ECO:0000256" key="1">
    <source>
        <dbReference type="SAM" id="MobiDB-lite"/>
    </source>
</evidence>
<dbReference type="AlphaFoldDB" id="A0A7H8N810"/>
<feature type="region of interest" description="Disordered" evidence="1">
    <location>
        <begin position="156"/>
        <end position="176"/>
    </location>
</feature>
<accession>A0A7H8N810</accession>
<evidence type="ECO:0000313" key="2">
    <source>
        <dbReference type="EMBL" id="QKW50493.1"/>
    </source>
</evidence>
<reference evidence="2 3" key="1">
    <citation type="submission" date="2020-06" db="EMBL/GenBank/DDBJ databases">
        <title>Genome mining for natural products.</title>
        <authorList>
            <person name="Zhang B."/>
            <person name="Shi J."/>
            <person name="Ge H."/>
        </authorList>
    </citation>
    <scope>NUCLEOTIDE SEQUENCE [LARGE SCALE GENOMIC DNA]</scope>
    <source>
        <strain evidence="2 3">NA00687</strain>
    </source>
</reference>
<organism evidence="2 3">
    <name type="scientific">Streptomyces buecherae</name>
    <dbReference type="NCBI Taxonomy" id="2763006"/>
    <lineage>
        <taxon>Bacteria</taxon>
        <taxon>Bacillati</taxon>
        <taxon>Actinomycetota</taxon>
        <taxon>Actinomycetes</taxon>
        <taxon>Kitasatosporales</taxon>
        <taxon>Streptomycetaceae</taxon>
        <taxon>Streptomyces</taxon>
    </lineage>
</organism>
<sequence length="176" mass="19255">MFSPAEDTIAIPQKVCDEAISSDALREALPKKGERFREESSHLGTYYGDCRVTAGGERATFSYINNPGNVYPRDQIQKKGIPVSLGGAYGYMAPNHVILLYVPCAIQRSTDRILVHTDTSMSTQDDAEEHGRAKPVKGDKELTLFTGAVARGLTRGPLKCPNADKLPEGPVKIHWP</sequence>
<proteinExistence type="predicted"/>
<gene>
    <name evidence="2" type="ORF">HUT08_14220</name>
</gene>
<dbReference type="Proteomes" id="UP000509303">
    <property type="component" value="Chromosome"/>
</dbReference>
<keyword evidence="3" id="KW-1185">Reference proteome</keyword>
<name>A0A7H8N810_9ACTN</name>
<evidence type="ECO:0000313" key="3">
    <source>
        <dbReference type="Proteomes" id="UP000509303"/>
    </source>
</evidence>
<protein>
    <submittedName>
        <fullName evidence="2">Uncharacterized protein</fullName>
    </submittedName>
</protein>